<reference evidence="3 4" key="1">
    <citation type="submission" date="2024-09" db="EMBL/GenBank/DDBJ databases">
        <authorList>
            <person name="D'Angelo T."/>
        </authorList>
    </citation>
    <scope>NUCLEOTIDE SEQUENCE [LARGE SCALE GENOMIC DNA]</scope>
    <source>
        <strain evidence="3">SAG AM-320-E07</strain>
    </source>
</reference>
<dbReference type="Pfam" id="PF13229">
    <property type="entry name" value="Beta_helix"/>
    <property type="match status" value="1"/>
</dbReference>
<dbReference type="InterPro" id="IPR011050">
    <property type="entry name" value="Pectin_lyase_fold/virulence"/>
</dbReference>
<dbReference type="Gene3D" id="2.160.20.10">
    <property type="entry name" value="Single-stranded right-handed beta-helix, Pectin lyase-like"/>
    <property type="match status" value="1"/>
</dbReference>
<organism evidence="3 4">
    <name type="scientific">Eiseniibacteriota bacterium</name>
    <dbReference type="NCBI Taxonomy" id="2212470"/>
    <lineage>
        <taxon>Bacteria</taxon>
        <taxon>Candidatus Eiseniibacteriota</taxon>
    </lineage>
</organism>
<dbReference type="SUPFAM" id="SSF51126">
    <property type="entry name" value="Pectin lyase-like"/>
    <property type="match status" value="1"/>
</dbReference>
<dbReference type="Proteomes" id="UP001593833">
    <property type="component" value="Unassembled WGS sequence"/>
</dbReference>
<accession>A0ABV6YKB7</accession>
<feature type="chain" id="PRO_5046476865" evidence="1">
    <location>
        <begin position="19"/>
        <end position="598"/>
    </location>
</feature>
<name>A0ABV6YKB7_UNCEI</name>
<gene>
    <name evidence="3" type="ORF">ACFL6M_03340</name>
</gene>
<evidence type="ECO:0000256" key="1">
    <source>
        <dbReference type="SAM" id="SignalP"/>
    </source>
</evidence>
<proteinExistence type="predicted"/>
<keyword evidence="1" id="KW-0732">Signal</keyword>
<evidence type="ECO:0000313" key="4">
    <source>
        <dbReference type="Proteomes" id="UP001593833"/>
    </source>
</evidence>
<dbReference type="PANTHER" id="PTHR11319:SF35">
    <property type="entry name" value="OUTER MEMBRANE PROTEIN PMPC-RELATED"/>
    <property type="match status" value="1"/>
</dbReference>
<evidence type="ECO:0000259" key="2">
    <source>
        <dbReference type="Pfam" id="PF13229"/>
    </source>
</evidence>
<keyword evidence="4" id="KW-1185">Reference proteome</keyword>
<dbReference type="PANTHER" id="PTHR11319">
    <property type="entry name" value="G PROTEIN-COUPLED RECEPTOR-RELATED"/>
    <property type="match status" value="1"/>
</dbReference>
<dbReference type="InterPro" id="IPR039448">
    <property type="entry name" value="Beta_helix"/>
</dbReference>
<evidence type="ECO:0000313" key="3">
    <source>
        <dbReference type="EMBL" id="MFC1572614.1"/>
    </source>
</evidence>
<dbReference type="InterPro" id="IPR012334">
    <property type="entry name" value="Pectin_lyas_fold"/>
</dbReference>
<dbReference type="EMBL" id="JBHPKH010000024">
    <property type="protein sequence ID" value="MFC1572614.1"/>
    <property type="molecule type" value="Genomic_DNA"/>
</dbReference>
<protein>
    <submittedName>
        <fullName evidence="3">Right-handed parallel beta-helix repeat-containing protein</fullName>
    </submittedName>
</protein>
<sequence>MRCLLSFVVVLALSSASADTYVVDPMGGGDYPDIQSAVIGAFNGAIIELTDGTFSGRGNRDVDYMGKAIEIRSQSGNPETCIVDCGGSSGNPHRGFLFQSGEAVGSVLRGVTLTSSYMYDGGAILCDAASPTIDNCIFLENEAGSHGGGMICRTGSNPVISGCVFTGNLAGFGAGMWCEDSSPVLTDCGFSGNTGDGAGMYCIGNASPTLTNCILGGNTSVHGGGMYCTGNARPTLTNCRFSSNHSWSAGGGMYCADNASPTLTSCTFAYNYAQDFWDLHGSGGAMYCSNSSPTLMNCTLSNNWSAGSGGAMYCTDNASPTLTNTIIFSGDIYCEDGSNPMLTCCDVFSSWGCIADQIGINGNISEDPLFCLNYNPDEPYTLHSNSPCAPDYNPSCGQIGAWPVACGDLYACCDDDECQLLTLYECAAVNGDWLAGIQTCNPNPCPLREYACCFESDCVLLTLEECAALDGDALEEFETCNPDPCPLREYACCFGYECAVLTEEDCTSAAGLWQAEVASCDPDPCSPWFACCVGTSCEVMTLSDCTAADGALQWGVESCDPNICTLPDSTNLSGGALIVHAPPGTGLEHPGRLVPALH</sequence>
<comment type="caution">
    <text evidence="3">The sequence shown here is derived from an EMBL/GenBank/DDBJ whole genome shotgun (WGS) entry which is preliminary data.</text>
</comment>
<feature type="domain" description="Right handed beta helix" evidence="2">
    <location>
        <begin position="199"/>
        <end position="352"/>
    </location>
</feature>
<feature type="signal peptide" evidence="1">
    <location>
        <begin position="1"/>
        <end position="18"/>
    </location>
</feature>